<gene>
    <name evidence="1" type="ORF">K490DRAFT_38210</name>
</gene>
<dbReference type="EMBL" id="ML978715">
    <property type="protein sequence ID" value="KAF2089187.1"/>
    <property type="molecule type" value="Genomic_DNA"/>
</dbReference>
<dbReference type="SUPFAM" id="SSF49482">
    <property type="entry name" value="Aromatic compound dioxygenase"/>
    <property type="match status" value="1"/>
</dbReference>
<reference evidence="1" key="1">
    <citation type="journal article" date="2020" name="Stud. Mycol.">
        <title>101 Dothideomycetes genomes: a test case for predicting lifestyles and emergence of pathogens.</title>
        <authorList>
            <person name="Haridas S."/>
            <person name="Albert R."/>
            <person name="Binder M."/>
            <person name="Bloem J."/>
            <person name="Labutti K."/>
            <person name="Salamov A."/>
            <person name="Andreopoulos B."/>
            <person name="Baker S."/>
            <person name="Barry K."/>
            <person name="Bills G."/>
            <person name="Bluhm B."/>
            <person name="Cannon C."/>
            <person name="Castanera R."/>
            <person name="Culley D."/>
            <person name="Daum C."/>
            <person name="Ezra D."/>
            <person name="Gonzalez J."/>
            <person name="Henrissat B."/>
            <person name="Kuo A."/>
            <person name="Liang C."/>
            <person name="Lipzen A."/>
            <person name="Lutzoni F."/>
            <person name="Magnuson J."/>
            <person name="Mondo S."/>
            <person name="Nolan M."/>
            <person name="Ohm R."/>
            <person name="Pangilinan J."/>
            <person name="Park H.-J."/>
            <person name="Ramirez L."/>
            <person name="Alfaro M."/>
            <person name="Sun H."/>
            <person name="Tritt A."/>
            <person name="Yoshinaga Y."/>
            <person name="Zwiers L.-H."/>
            <person name="Turgeon B."/>
            <person name="Goodwin S."/>
            <person name="Spatafora J."/>
            <person name="Crous P."/>
            <person name="Grigoriev I."/>
        </authorList>
    </citation>
    <scope>NUCLEOTIDE SEQUENCE</scope>
    <source>
        <strain evidence="1">CBS 121410</strain>
    </source>
</reference>
<dbReference type="InterPro" id="IPR015889">
    <property type="entry name" value="Intradiol_dOase_core"/>
</dbReference>
<evidence type="ECO:0000313" key="1">
    <source>
        <dbReference type="EMBL" id="KAF2089187.1"/>
    </source>
</evidence>
<dbReference type="Gene3D" id="2.60.130.10">
    <property type="entry name" value="Aromatic compound dioxygenase"/>
    <property type="match status" value="1"/>
</dbReference>
<keyword evidence="1" id="KW-0223">Dioxygenase</keyword>
<keyword evidence="1" id="KW-0560">Oxidoreductase</keyword>
<keyword evidence="2" id="KW-1185">Reference proteome</keyword>
<name>A0A6A5YCW0_9PEZI</name>
<accession>A0A6A5YCW0</accession>
<dbReference type="CDD" id="cd03457">
    <property type="entry name" value="intradiol_dioxygenase_like"/>
    <property type="match status" value="1"/>
</dbReference>
<dbReference type="GO" id="GO:0005506">
    <property type="term" value="F:iron ion binding"/>
    <property type="evidence" value="ECO:0007669"/>
    <property type="project" value="InterPro"/>
</dbReference>
<organism evidence="1 2">
    <name type="scientific">Saccharata proteae CBS 121410</name>
    <dbReference type="NCBI Taxonomy" id="1314787"/>
    <lineage>
        <taxon>Eukaryota</taxon>
        <taxon>Fungi</taxon>
        <taxon>Dikarya</taxon>
        <taxon>Ascomycota</taxon>
        <taxon>Pezizomycotina</taxon>
        <taxon>Dothideomycetes</taxon>
        <taxon>Dothideomycetes incertae sedis</taxon>
        <taxon>Botryosphaeriales</taxon>
        <taxon>Saccharataceae</taxon>
        <taxon>Saccharata</taxon>
    </lineage>
</organism>
<dbReference type="GO" id="GO:0016702">
    <property type="term" value="F:oxidoreductase activity, acting on single donors with incorporation of molecular oxygen, incorporation of two atoms of oxygen"/>
    <property type="evidence" value="ECO:0007669"/>
    <property type="project" value="InterPro"/>
</dbReference>
<evidence type="ECO:0000313" key="2">
    <source>
        <dbReference type="Proteomes" id="UP000799776"/>
    </source>
</evidence>
<proteinExistence type="predicted"/>
<protein>
    <submittedName>
        <fullName evidence="1">Aromatic compound dioxygenase</fullName>
    </submittedName>
</protein>
<dbReference type="PANTHER" id="PTHR34315:SF1">
    <property type="entry name" value="INTRADIOL RING-CLEAVAGE DIOXYGENASES DOMAIN-CONTAINING PROTEIN-RELATED"/>
    <property type="match status" value="1"/>
</dbReference>
<dbReference type="PANTHER" id="PTHR34315">
    <property type="match status" value="1"/>
</dbReference>
<dbReference type="OrthoDB" id="121380at2759"/>
<dbReference type="Proteomes" id="UP000799776">
    <property type="component" value="Unassembled WGS sequence"/>
</dbReference>
<sequence>MAERNIFNTIQNTTCVLAPDTIFGPYGVDGELHRHDVREGQEGINFYLDLGVIDVETCEPLENAWLTIWSCNATGSYSGYTGINPNTVSLLDGWTQRADGTTDDETFLRGISKTDANGMTEFLTIFPGYYDSRTTHIHVTVQSAVNGTSTSYSNASVQHVGQLFFQETLLNDIYETTAPYSSHLSTLNRTTNAADSLYPDASSDGYSAVIDVQKLGQTYADGLVGYITIGVNKSAAAIETTGMDVNVQGYLPTVSLASGAQHAAATKDASEGYEPYFDGEKKN</sequence>
<dbReference type="AlphaFoldDB" id="A0A6A5YCW0"/>